<feature type="domain" description="Methyltransferase type 11" evidence="1">
    <location>
        <begin position="178"/>
        <end position="212"/>
    </location>
</feature>
<dbReference type="PANTHER" id="PTHR47291">
    <property type="entry name" value="PEPTIDE UPSTREAM PROTEIN"/>
    <property type="match status" value="1"/>
</dbReference>
<dbReference type="AlphaFoldDB" id="A0A7G2F6V2"/>
<dbReference type="SUPFAM" id="SSF53335">
    <property type="entry name" value="S-adenosyl-L-methionine-dependent methyltransferases"/>
    <property type="match status" value="1"/>
</dbReference>
<evidence type="ECO:0000313" key="3">
    <source>
        <dbReference type="Araport" id="AT5G03190"/>
    </source>
</evidence>
<dbReference type="InterPro" id="IPR029063">
    <property type="entry name" value="SAM-dependent_MTases_sf"/>
</dbReference>
<dbReference type="GO" id="GO:0008757">
    <property type="term" value="F:S-adenosylmethionine-dependent methyltransferase activity"/>
    <property type="evidence" value="ECO:0007669"/>
    <property type="project" value="InterPro"/>
</dbReference>
<evidence type="ECO:0000259" key="2">
    <source>
        <dbReference type="Pfam" id="PF25276"/>
    </source>
</evidence>
<accession>A0A7G2F6V2</accession>
<dbReference type="ExpressionAtlas" id="A0A7G2F6V2">
    <property type="expression patterns" value="baseline and differential"/>
</dbReference>
<dbReference type="Araport" id="AT5G03190"/>
<evidence type="ECO:0000259" key="1">
    <source>
        <dbReference type="Pfam" id="PF08241"/>
    </source>
</evidence>
<dbReference type="EMBL" id="LR881470">
    <property type="protein sequence ID" value="CAD5330669.1"/>
    <property type="molecule type" value="Genomic_DNA"/>
</dbReference>
<evidence type="ECO:0000313" key="5">
    <source>
        <dbReference type="Proteomes" id="UP000516314"/>
    </source>
</evidence>
<dbReference type="InterPro" id="IPR013216">
    <property type="entry name" value="Methyltransf_11"/>
</dbReference>
<dbReference type="Proteomes" id="UP000516314">
    <property type="component" value="Chromosome 5"/>
</dbReference>
<dbReference type="KEGG" id="ath:AT5G03190"/>
<dbReference type="Pfam" id="PF08241">
    <property type="entry name" value="Methyltransf_11"/>
    <property type="match status" value="1"/>
</dbReference>
<proteinExistence type="predicted"/>
<dbReference type="InterPro" id="IPR057192">
    <property type="entry name" value="DUF7870"/>
</dbReference>
<evidence type="ECO:0000313" key="4">
    <source>
        <dbReference type="EMBL" id="CAD5330669.1"/>
    </source>
</evidence>
<reference evidence="4 5" key="1">
    <citation type="submission" date="2020-09" db="EMBL/GenBank/DDBJ databases">
        <authorList>
            <person name="Ashkenazy H."/>
        </authorList>
    </citation>
    <scope>NUCLEOTIDE SEQUENCE [LARGE SCALE GENOMIC DNA]</scope>
    <source>
        <strain evidence="5">cv. Cdm-0</strain>
    </source>
</reference>
<dbReference type="Gene3D" id="3.40.50.150">
    <property type="entry name" value="Vaccinia Virus protein VP39"/>
    <property type="match status" value="1"/>
</dbReference>
<dbReference type="OrthoDB" id="1076011at2759"/>
<name>A0A7G2F6V2_ARATH</name>
<dbReference type="PANTHER" id="PTHR47291:SF1">
    <property type="entry name" value="PEPTIDE UPSTREAM PROTEIN"/>
    <property type="match status" value="1"/>
</dbReference>
<feature type="domain" description="DUF7870" evidence="2">
    <location>
        <begin position="397"/>
        <end position="473"/>
    </location>
</feature>
<gene>
    <name evidence="3" type="ordered locus">At5g03190</name>
    <name evidence="4" type="ORF">AT9943_LOCUS18191</name>
</gene>
<sequence length="475" mass="53574">MVDRTVRMGTEVKSIRVPRRVWFGSQISIVLLVGGNHTSSRHALFRALIIASALSVVPLLELTAKNHVFGDHGAVDLVDLGRFVIPGPKLFFHKLVQPFWGKIETEKYPQVVIADLVDELMGLKLLHYDAKILCIGQGSDSAVSGFKEMGFSVVQGVPKHPLFSFFSRKHVNELELSGDKSFDFVLCGDVDHVASPALLVLEMERVLKPGGTGAVLVSTNANRLVKSVTSGLKQSEIVRVNNLDKFTVIVFKRNVTETAYCIGKSQLPRDCKSVDTNRPYTEFMEPLLEQKPADFPKSVAYLPKFLDLSLKKSLVYIDIGAAEHMDANLTPNWFFPLYPLDSKAFNVYFVDHNTSVMLSYVKKPGVTFVYHPDLAENNSTGKKITPLEQLEPFPEDERFDFLAWFEETAKYADFVVLKMNTNQVEMKFLTVLLETGVICYVDELFLRCSNHKSDCINMLQTLRARGVFVHQWWED</sequence>
<organism evidence="4 5">
    <name type="scientific">Arabidopsis thaliana</name>
    <name type="common">Mouse-ear cress</name>
    <dbReference type="NCBI Taxonomy" id="3702"/>
    <lineage>
        <taxon>Eukaryota</taxon>
        <taxon>Viridiplantae</taxon>
        <taxon>Streptophyta</taxon>
        <taxon>Embryophyta</taxon>
        <taxon>Tracheophyta</taxon>
        <taxon>Spermatophyta</taxon>
        <taxon>Magnoliopsida</taxon>
        <taxon>eudicotyledons</taxon>
        <taxon>Gunneridae</taxon>
        <taxon>Pentapetalae</taxon>
        <taxon>rosids</taxon>
        <taxon>malvids</taxon>
        <taxon>Brassicales</taxon>
        <taxon>Brassicaceae</taxon>
        <taxon>Camelineae</taxon>
        <taxon>Arabidopsis</taxon>
    </lineage>
</organism>
<protein>
    <submittedName>
        <fullName evidence="4">(thale cress) hypothetical protein</fullName>
    </submittedName>
</protein>
<dbReference type="Pfam" id="PF25276">
    <property type="entry name" value="DUF7870"/>
    <property type="match status" value="1"/>
</dbReference>